<proteinExistence type="predicted"/>
<dbReference type="PANTHER" id="PTHR43606:SF2">
    <property type="entry name" value="ALKALINE PHOSPHATASE FAMILY PROTEIN (AFU_ORTHOLOGUE AFUA_5G03860)"/>
    <property type="match status" value="1"/>
</dbReference>
<evidence type="ECO:0000259" key="3">
    <source>
        <dbReference type="Pfam" id="PF16655"/>
    </source>
</evidence>
<dbReference type="PANTHER" id="PTHR43606">
    <property type="entry name" value="PHOSPHATASE, PUTATIVE (AFU_ORTHOLOGUE AFUA_6G08710)-RELATED"/>
    <property type="match status" value="1"/>
</dbReference>
<dbReference type="SUPFAM" id="SSF56300">
    <property type="entry name" value="Metallo-dependent phosphatases"/>
    <property type="match status" value="1"/>
</dbReference>
<feature type="chain" id="PRO_5035839894" evidence="1">
    <location>
        <begin position="30"/>
        <end position="514"/>
    </location>
</feature>
<gene>
    <name evidence="4" type="ORF">J7S33_04145</name>
</gene>
<dbReference type="InterPro" id="IPR006311">
    <property type="entry name" value="TAT_signal"/>
</dbReference>
<keyword evidence="1" id="KW-0732">Signal</keyword>
<feature type="domain" description="PhoD-like phosphatase metallophosphatase" evidence="2">
    <location>
        <begin position="158"/>
        <end position="480"/>
    </location>
</feature>
<organism evidence="4 5">
    <name type="scientific">Saccharothrix algeriensis</name>
    <dbReference type="NCBI Taxonomy" id="173560"/>
    <lineage>
        <taxon>Bacteria</taxon>
        <taxon>Bacillati</taxon>
        <taxon>Actinomycetota</taxon>
        <taxon>Actinomycetes</taxon>
        <taxon>Pseudonocardiales</taxon>
        <taxon>Pseudonocardiaceae</taxon>
        <taxon>Saccharothrix</taxon>
    </lineage>
</organism>
<dbReference type="InterPro" id="IPR052900">
    <property type="entry name" value="Phospholipid_Metab_Enz"/>
</dbReference>
<dbReference type="CDD" id="cd07389">
    <property type="entry name" value="MPP_PhoD"/>
    <property type="match status" value="1"/>
</dbReference>
<dbReference type="EMBL" id="CP072788">
    <property type="protein sequence ID" value="QTR04168.1"/>
    <property type="molecule type" value="Genomic_DNA"/>
</dbReference>
<protein>
    <submittedName>
        <fullName evidence="4">Alkaline phosphatase D family protein</fullName>
    </submittedName>
</protein>
<dbReference type="Proteomes" id="UP000671828">
    <property type="component" value="Chromosome"/>
</dbReference>
<dbReference type="Gene3D" id="3.60.21.70">
    <property type="entry name" value="PhoD-like phosphatase"/>
    <property type="match status" value="1"/>
</dbReference>
<evidence type="ECO:0000313" key="5">
    <source>
        <dbReference type="Proteomes" id="UP000671828"/>
    </source>
</evidence>
<dbReference type="InterPro" id="IPR038607">
    <property type="entry name" value="PhoD-like_sf"/>
</dbReference>
<dbReference type="AlphaFoldDB" id="A0A8T8I0H1"/>
<evidence type="ECO:0000259" key="2">
    <source>
        <dbReference type="Pfam" id="PF09423"/>
    </source>
</evidence>
<evidence type="ECO:0000313" key="4">
    <source>
        <dbReference type="EMBL" id="QTR04168.1"/>
    </source>
</evidence>
<accession>A0A8T8I0H1</accession>
<dbReference type="PROSITE" id="PS51318">
    <property type="entry name" value="TAT"/>
    <property type="match status" value="1"/>
</dbReference>
<feature type="domain" description="Phospholipase D N-terminal" evidence="3">
    <location>
        <begin position="46"/>
        <end position="144"/>
    </location>
</feature>
<reference evidence="4" key="1">
    <citation type="submission" date="2021-04" db="EMBL/GenBank/DDBJ databases">
        <title>Saccharothrix algeriensis WGS.</title>
        <authorList>
            <person name="Stuskova K."/>
            <person name="Hakalova E."/>
            <person name="Tebbal A.B."/>
            <person name="Eichmeier A."/>
        </authorList>
    </citation>
    <scope>NUCLEOTIDE SEQUENCE</scope>
    <source>
        <strain evidence="4">NRRL B-24137</strain>
    </source>
</reference>
<dbReference type="InterPro" id="IPR018946">
    <property type="entry name" value="PhoD-like_MPP"/>
</dbReference>
<dbReference type="RefSeq" id="WP_204840970.1">
    <property type="nucleotide sequence ID" value="NZ_JAFBCL010000001.1"/>
</dbReference>
<dbReference type="Gene3D" id="2.60.40.380">
    <property type="entry name" value="Purple acid phosphatase-like, N-terminal"/>
    <property type="match status" value="1"/>
</dbReference>
<name>A0A8T8I0H1_9PSEU</name>
<evidence type="ECO:0000256" key="1">
    <source>
        <dbReference type="SAM" id="SignalP"/>
    </source>
</evidence>
<dbReference type="Pfam" id="PF09423">
    <property type="entry name" value="PhoD"/>
    <property type="match status" value="1"/>
</dbReference>
<sequence length="514" mass="56294">MAPMNRRAVLLGGLAAAGAAALPALPSWADTRTTAAAPPIRDPFRLGVASGDPLPDGVVLWTRLAPAPLNPDGHGGMPDAAYDVDWEVATDEAFGSVVLRGTTTTTRALGHSVHVEPAGLAPGREYFYRFRAGGHVSPVGRTRTAPAAGAAVGRLEYCVASCQQWEDGWYHAHRGIAADHPDLVLFLGDYIYEKPSGLPAADKVRQVAFTEETTGLAHYRARYGQYRTDPHLQAAHAVAPWLVVFDDHEVDNNWNSTDDPAPGARKAAAFQAFYENMPLRSTARPSGAGIRLHRDVLWGDLARFHLLDTRQHRSAQAKGSDCGPYRDTRRTITGAAQEQWLLKNFETHPATWDFLGQQVFFAQRDDDGDRATCHAPDSWNGYAASRDRITRGWVDRRVPNPVVLTGDVHRHWAADLRQDYWDHGDPVVGSELVVTSVTSNNDSGPPDATWFARNPHVKYARNERGYLRVTATPQLLTADFRVVSDVRQTDPAKAVIGTDATFVVEAGVRGLRRA</sequence>
<dbReference type="InterPro" id="IPR029052">
    <property type="entry name" value="Metallo-depent_PP-like"/>
</dbReference>
<dbReference type="Pfam" id="PF16655">
    <property type="entry name" value="PhoD_N"/>
    <property type="match status" value="1"/>
</dbReference>
<feature type="signal peptide" evidence="1">
    <location>
        <begin position="1"/>
        <end position="29"/>
    </location>
</feature>
<dbReference type="InterPro" id="IPR032093">
    <property type="entry name" value="PhoD_N"/>
</dbReference>